<dbReference type="GO" id="GO:0004114">
    <property type="term" value="F:3',5'-cyclic-nucleotide phosphodiesterase activity"/>
    <property type="evidence" value="ECO:0007669"/>
    <property type="project" value="InterPro"/>
</dbReference>
<sequence length="188" mass="21559">MAVKYHRRLSNVATTAKPKYQRLGLLRTVDLSGKTIETYSKSQEPPRSSATGAMTYVTPRRQHAPEDVDELRETVVMEQILKAADVAHNLQGWKNLQTHSDRLYLELRRAHVQGREDNPQHGWFGNQIGFLENYLLPLARRLEDIGIFGEVDGGQFVRNVEANRDRWMKEGMQVTTNIVKVGETLYPE</sequence>
<protein>
    <submittedName>
        <fullName evidence="1">Uncharacterized protein</fullName>
    </submittedName>
</protein>
<dbReference type="SUPFAM" id="SSF109604">
    <property type="entry name" value="HD-domain/PDEase-like"/>
    <property type="match status" value="1"/>
</dbReference>
<reference evidence="1" key="1">
    <citation type="submission" date="2021-01" db="EMBL/GenBank/DDBJ databases">
        <authorList>
            <person name="Corre E."/>
            <person name="Pelletier E."/>
            <person name="Niang G."/>
            <person name="Scheremetjew M."/>
            <person name="Finn R."/>
            <person name="Kale V."/>
            <person name="Holt S."/>
            <person name="Cochrane G."/>
            <person name="Meng A."/>
            <person name="Brown T."/>
            <person name="Cohen L."/>
        </authorList>
    </citation>
    <scope>NUCLEOTIDE SEQUENCE</scope>
    <source>
        <strain evidence="1">CCMP3328</strain>
    </source>
</reference>
<dbReference type="Gene3D" id="1.10.1300.10">
    <property type="entry name" value="3'5'-cyclic nucleotide phosphodiesterase, catalytic domain"/>
    <property type="match status" value="1"/>
</dbReference>
<name>A0A7R9WUR4_9STRA</name>
<accession>A0A7R9WUR4</accession>
<dbReference type="InterPro" id="IPR036971">
    <property type="entry name" value="PDEase_catalytic_dom_sf"/>
</dbReference>
<evidence type="ECO:0000313" key="1">
    <source>
        <dbReference type="EMBL" id="CAD8334092.1"/>
    </source>
</evidence>
<dbReference type="EMBL" id="HBEF01009846">
    <property type="protein sequence ID" value="CAD8334092.1"/>
    <property type="molecule type" value="Transcribed_RNA"/>
</dbReference>
<dbReference type="AlphaFoldDB" id="A0A7R9WUR4"/>
<dbReference type="GO" id="GO:0007165">
    <property type="term" value="P:signal transduction"/>
    <property type="evidence" value="ECO:0007669"/>
    <property type="project" value="InterPro"/>
</dbReference>
<gene>
    <name evidence="1" type="ORF">CAUS1442_LOCUS6197</name>
</gene>
<proteinExistence type="predicted"/>
<organism evidence="1">
    <name type="scientific">Craspedostauros australis</name>
    <dbReference type="NCBI Taxonomy" id="1486917"/>
    <lineage>
        <taxon>Eukaryota</taxon>
        <taxon>Sar</taxon>
        <taxon>Stramenopiles</taxon>
        <taxon>Ochrophyta</taxon>
        <taxon>Bacillariophyta</taxon>
        <taxon>Bacillariophyceae</taxon>
        <taxon>Bacillariophycidae</taxon>
        <taxon>Naviculales</taxon>
        <taxon>Naviculaceae</taxon>
        <taxon>Craspedostauros</taxon>
    </lineage>
</organism>